<keyword evidence="5" id="KW-1185">Reference proteome</keyword>
<evidence type="ECO:0000256" key="3">
    <source>
        <dbReference type="SAM" id="SignalP"/>
    </source>
</evidence>
<dbReference type="Pfam" id="PF10282">
    <property type="entry name" value="Lactonase"/>
    <property type="match status" value="2"/>
</dbReference>
<dbReference type="KEGG" id="mdn:JT25_011375"/>
<dbReference type="PANTHER" id="PTHR30344:SF1">
    <property type="entry name" value="6-PHOSPHOGLUCONOLACTONASE"/>
    <property type="match status" value="1"/>
</dbReference>
<dbReference type="SUPFAM" id="SSF51004">
    <property type="entry name" value="C-terminal (heme d1) domain of cytochrome cd1-nitrite reductase"/>
    <property type="match status" value="1"/>
</dbReference>
<sequence>MKNTFKRTAISLCLAASLPTLAFADNRHESEETLYTLSNAAVQNEVLAFQRADDGRMEAIGSYATGGVGTGRGLGNQGALALSENKRFLLAVNAGSNDVSVFRIERDGLKLVDRTAEQGLTPVSVTVSHNRAYVVNSGDDSIFGFEFNPATGKLKPLPKSYRKLSAQGSGPAQISFDRDADALVVTEKATNKITSFSLTEQGLPESRHVVDSSGTTPFGFSFGRRGQFFVAEAQGGAVNGATVSSYQLEEDGSAHLIDGAIAVGQTAACWLVTTPNGRIAFTADTPASAISSFAIDRTGHLSLLNSKAAEEIRPTDLAMATDGSVLYTLSGGDHSIGLYSINKSGALKKLESLDSLPAGVTGLVVR</sequence>
<feature type="chain" id="PRO_5007274522" evidence="3">
    <location>
        <begin position="25"/>
        <end position="366"/>
    </location>
</feature>
<dbReference type="InterPro" id="IPR011048">
    <property type="entry name" value="Haem_d1_sf"/>
</dbReference>
<dbReference type="OrthoDB" id="145213at2"/>
<evidence type="ECO:0000256" key="2">
    <source>
        <dbReference type="ARBA" id="ARBA00022526"/>
    </source>
</evidence>
<keyword evidence="2" id="KW-0119">Carbohydrate metabolism</keyword>
<dbReference type="InterPro" id="IPR050282">
    <property type="entry name" value="Cycloisomerase_2"/>
</dbReference>
<keyword evidence="3" id="KW-0732">Signal</keyword>
<dbReference type="GO" id="GO:0017057">
    <property type="term" value="F:6-phosphogluconolactonase activity"/>
    <property type="evidence" value="ECO:0007669"/>
    <property type="project" value="TreeGrafter"/>
</dbReference>
<evidence type="ECO:0000313" key="5">
    <source>
        <dbReference type="Proteomes" id="UP000030512"/>
    </source>
</evidence>
<dbReference type="EMBL" id="CP014476">
    <property type="protein sequence ID" value="AMK77078.1"/>
    <property type="molecule type" value="Genomic_DNA"/>
</dbReference>
<evidence type="ECO:0000313" key="4">
    <source>
        <dbReference type="EMBL" id="AMK77078.1"/>
    </source>
</evidence>
<dbReference type="GO" id="GO:0006006">
    <property type="term" value="P:glucose metabolic process"/>
    <property type="evidence" value="ECO:0007669"/>
    <property type="project" value="UniProtKB-KW"/>
</dbReference>
<dbReference type="InterPro" id="IPR019405">
    <property type="entry name" value="Lactonase_7-beta_prop"/>
</dbReference>
<proteinExistence type="inferred from homology"/>
<comment type="similarity">
    <text evidence="1">Belongs to the cycloisomerase 2 family.</text>
</comment>
<dbReference type="Proteomes" id="UP000030512">
    <property type="component" value="Chromosome"/>
</dbReference>
<protein>
    <submittedName>
        <fullName evidence="4">3-carboxymuconate cyclase</fullName>
    </submittedName>
</protein>
<feature type="signal peptide" evidence="3">
    <location>
        <begin position="1"/>
        <end position="24"/>
    </location>
</feature>
<gene>
    <name evidence="4" type="ORF">JT25_011375</name>
</gene>
<dbReference type="InterPro" id="IPR015943">
    <property type="entry name" value="WD40/YVTN_repeat-like_dom_sf"/>
</dbReference>
<dbReference type="Gene3D" id="2.130.10.10">
    <property type="entry name" value="YVTN repeat-like/Quinoprotein amine dehydrogenase"/>
    <property type="match status" value="3"/>
</dbReference>
<name>A0A126T4S9_9GAMM</name>
<dbReference type="RefSeq" id="WP_062328635.1">
    <property type="nucleotide sequence ID" value="NZ_CP014476.1"/>
</dbReference>
<dbReference type="PANTHER" id="PTHR30344">
    <property type="entry name" value="6-PHOSPHOGLUCONOLACTONASE-RELATED"/>
    <property type="match status" value="1"/>
</dbReference>
<keyword evidence="2" id="KW-0313">Glucose metabolism</keyword>
<dbReference type="AlphaFoldDB" id="A0A126T4S9"/>
<evidence type="ECO:0000256" key="1">
    <source>
        <dbReference type="ARBA" id="ARBA00005564"/>
    </source>
</evidence>
<organism evidence="4 5">
    <name type="scientific">Methylomonas denitrificans</name>
    <dbReference type="NCBI Taxonomy" id="1538553"/>
    <lineage>
        <taxon>Bacteria</taxon>
        <taxon>Pseudomonadati</taxon>
        <taxon>Pseudomonadota</taxon>
        <taxon>Gammaproteobacteria</taxon>
        <taxon>Methylococcales</taxon>
        <taxon>Methylococcaceae</taxon>
        <taxon>Methylomonas</taxon>
    </lineage>
</organism>
<accession>A0A126T4S9</accession>
<dbReference type="STRING" id="1538553.JT25_011375"/>
<reference evidence="4 5" key="1">
    <citation type="journal article" date="2015" name="Environ. Microbiol.">
        <title>Methane oxidation coupled to nitrate reduction under hypoxia by the Gammaproteobacterium Methylomonas denitrificans, sp. nov. type strain FJG1.</title>
        <authorList>
            <person name="Kits K.D."/>
            <person name="Klotz M.G."/>
            <person name="Stein L.Y."/>
        </authorList>
    </citation>
    <scope>NUCLEOTIDE SEQUENCE [LARGE SCALE GENOMIC DNA]</scope>
    <source>
        <strain evidence="4 5">FJG1</strain>
    </source>
</reference>